<accession>A0ABD2P129</accession>
<comment type="caution">
    <text evidence="2">The sequence shown here is derived from an EMBL/GenBank/DDBJ whole genome shotgun (WGS) entry which is preliminary data.</text>
</comment>
<dbReference type="EMBL" id="JABFTP020000165">
    <property type="protein sequence ID" value="KAL3284367.1"/>
    <property type="molecule type" value="Genomic_DNA"/>
</dbReference>
<evidence type="ECO:0000256" key="1">
    <source>
        <dbReference type="SAM" id="MobiDB-lite"/>
    </source>
</evidence>
<evidence type="ECO:0000313" key="3">
    <source>
        <dbReference type="Proteomes" id="UP001516400"/>
    </source>
</evidence>
<gene>
    <name evidence="2" type="ORF">HHI36_018531</name>
</gene>
<protein>
    <submittedName>
        <fullName evidence="2">Uncharacterized protein</fullName>
    </submittedName>
</protein>
<feature type="compositionally biased region" description="Basic and acidic residues" evidence="1">
    <location>
        <begin position="1"/>
        <end position="50"/>
    </location>
</feature>
<feature type="non-terminal residue" evidence="2">
    <location>
        <position position="1"/>
    </location>
</feature>
<proteinExistence type="predicted"/>
<feature type="region of interest" description="Disordered" evidence="1">
    <location>
        <begin position="1"/>
        <end position="56"/>
    </location>
</feature>
<feature type="non-terminal residue" evidence="2">
    <location>
        <position position="56"/>
    </location>
</feature>
<reference evidence="2 3" key="1">
    <citation type="journal article" date="2021" name="BMC Biol.">
        <title>Horizontally acquired antibacterial genes associated with adaptive radiation of ladybird beetles.</title>
        <authorList>
            <person name="Li H.S."/>
            <person name="Tang X.F."/>
            <person name="Huang Y.H."/>
            <person name="Xu Z.Y."/>
            <person name="Chen M.L."/>
            <person name="Du X.Y."/>
            <person name="Qiu B.Y."/>
            <person name="Chen P.T."/>
            <person name="Zhang W."/>
            <person name="Slipinski A."/>
            <person name="Escalona H.E."/>
            <person name="Waterhouse R.M."/>
            <person name="Zwick A."/>
            <person name="Pang H."/>
        </authorList>
    </citation>
    <scope>NUCLEOTIDE SEQUENCE [LARGE SCALE GENOMIC DNA]</scope>
    <source>
        <strain evidence="2">SYSU2018</strain>
    </source>
</reference>
<name>A0ABD2P129_9CUCU</name>
<evidence type="ECO:0000313" key="2">
    <source>
        <dbReference type="EMBL" id="KAL3284367.1"/>
    </source>
</evidence>
<organism evidence="2 3">
    <name type="scientific">Cryptolaemus montrouzieri</name>
    <dbReference type="NCBI Taxonomy" id="559131"/>
    <lineage>
        <taxon>Eukaryota</taxon>
        <taxon>Metazoa</taxon>
        <taxon>Ecdysozoa</taxon>
        <taxon>Arthropoda</taxon>
        <taxon>Hexapoda</taxon>
        <taxon>Insecta</taxon>
        <taxon>Pterygota</taxon>
        <taxon>Neoptera</taxon>
        <taxon>Endopterygota</taxon>
        <taxon>Coleoptera</taxon>
        <taxon>Polyphaga</taxon>
        <taxon>Cucujiformia</taxon>
        <taxon>Coccinelloidea</taxon>
        <taxon>Coccinellidae</taxon>
        <taxon>Scymninae</taxon>
        <taxon>Scymnini</taxon>
        <taxon>Cryptolaemus</taxon>
    </lineage>
</organism>
<dbReference type="AlphaFoldDB" id="A0ABD2P129"/>
<sequence length="56" mass="6637">EKDTRKRKSKDINQEVGPERSVTKRQLTEKDTRKRKSKDINQEVGPERSVTKRQLT</sequence>
<keyword evidence="3" id="KW-1185">Reference proteome</keyword>
<dbReference type="Proteomes" id="UP001516400">
    <property type="component" value="Unassembled WGS sequence"/>
</dbReference>